<feature type="transmembrane region" description="Helical" evidence="6">
    <location>
        <begin position="406"/>
        <end position="429"/>
    </location>
</feature>
<sequence>MINSAAKIFRYFLVCFILGAGLASFFFINIFWLGFLMLFSVILTLIFWRRRFWRYLFFGGLILALGVWRYQLSLPQAGAQNIWSYNGQKAQFEALVGAEPDVRINKVKLTVFAKRLTVDRLPITVQGKVLINANLYPEYEYGDWLSIACQLKAPEPFNGFAYDRYLAKDDIYSVCSFPKIKLISKNNGDWLMTQIFRFKNKLWLIIKANLPEPEASLFFGINFGARGGIPQELSDKFSATGTSHLVAISGMNITIIAGVLMNLFLACYIPRKKAFWLITVVLIIYSLMIGFPPSAVRSAIMGWLVVLAMYVGRRDNFVNALIFSASLMIALNPKILRDDVGFQLSFLAVLGLIYLAPFFDKALFRVTSFLGLKESLQMTLAAQLATLPVIIFNFGRLSLIAPAANLFAVPAMIYLMIAGFLALLFSLLIPPLAPYFFWPLWLVMSYLVKVIEIFAIIPYAALNL</sequence>
<feature type="domain" description="DUF4131" evidence="8">
    <location>
        <begin position="29"/>
        <end position="180"/>
    </location>
</feature>
<name>A0A1G1Y720_9BACT</name>
<evidence type="ECO:0000256" key="5">
    <source>
        <dbReference type="ARBA" id="ARBA00023136"/>
    </source>
</evidence>
<reference evidence="9 10" key="1">
    <citation type="journal article" date="2016" name="Nat. Commun.">
        <title>Thousands of microbial genomes shed light on interconnected biogeochemical processes in an aquifer system.</title>
        <authorList>
            <person name="Anantharaman K."/>
            <person name="Brown C.T."/>
            <person name="Hug L.A."/>
            <person name="Sharon I."/>
            <person name="Castelle C.J."/>
            <person name="Probst A.J."/>
            <person name="Thomas B.C."/>
            <person name="Singh A."/>
            <person name="Wilkins M.J."/>
            <person name="Karaoz U."/>
            <person name="Brodie E.L."/>
            <person name="Williams K.H."/>
            <person name="Hubbard S.S."/>
            <person name="Banfield J.F."/>
        </authorList>
    </citation>
    <scope>NUCLEOTIDE SEQUENCE [LARGE SCALE GENOMIC DNA]</scope>
</reference>
<feature type="domain" description="ComEC/Rec2-related protein" evidence="7">
    <location>
        <begin position="223"/>
        <end position="463"/>
    </location>
</feature>
<feature type="transmembrane region" description="Helical" evidence="6">
    <location>
        <begin position="435"/>
        <end position="462"/>
    </location>
</feature>
<keyword evidence="5 6" id="KW-0472">Membrane</keyword>
<evidence type="ECO:0000313" key="9">
    <source>
        <dbReference type="EMBL" id="OGY47367.1"/>
    </source>
</evidence>
<dbReference type="InterPro" id="IPR004477">
    <property type="entry name" value="ComEC_N"/>
</dbReference>
<keyword evidence="2" id="KW-1003">Cell membrane</keyword>
<evidence type="ECO:0000256" key="6">
    <source>
        <dbReference type="SAM" id="Phobius"/>
    </source>
</evidence>
<evidence type="ECO:0008006" key="11">
    <source>
        <dbReference type="Google" id="ProtNLM"/>
    </source>
</evidence>
<comment type="caution">
    <text evidence="9">The sequence shown here is derived from an EMBL/GenBank/DDBJ whole genome shotgun (WGS) entry which is preliminary data.</text>
</comment>
<feature type="transmembrane region" description="Helical" evidence="6">
    <location>
        <begin position="275"/>
        <end position="296"/>
    </location>
</feature>
<evidence type="ECO:0000256" key="3">
    <source>
        <dbReference type="ARBA" id="ARBA00022692"/>
    </source>
</evidence>
<organism evidence="9 10">
    <name type="scientific">Candidatus Buchananbacteria bacterium RIFCSPHIGHO2_01_FULL_46_12</name>
    <dbReference type="NCBI Taxonomy" id="1797536"/>
    <lineage>
        <taxon>Bacteria</taxon>
        <taxon>Candidatus Buchananiibacteriota</taxon>
    </lineage>
</organism>
<keyword evidence="4 6" id="KW-1133">Transmembrane helix</keyword>
<dbReference type="AlphaFoldDB" id="A0A1G1Y720"/>
<evidence type="ECO:0000259" key="7">
    <source>
        <dbReference type="Pfam" id="PF03772"/>
    </source>
</evidence>
<dbReference type="Pfam" id="PF13567">
    <property type="entry name" value="DUF4131"/>
    <property type="match status" value="1"/>
</dbReference>
<dbReference type="GO" id="GO:0005886">
    <property type="term" value="C:plasma membrane"/>
    <property type="evidence" value="ECO:0007669"/>
    <property type="project" value="UniProtKB-SubCell"/>
</dbReference>
<feature type="transmembrane region" description="Helical" evidence="6">
    <location>
        <begin position="376"/>
        <end position="394"/>
    </location>
</feature>
<comment type="subcellular location">
    <subcellularLocation>
        <location evidence="1">Cell membrane</location>
        <topology evidence="1">Multi-pass membrane protein</topology>
    </subcellularLocation>
</comment>
<feature type="transmembrane region" description="Helical" evidence="6">
    <location>
        <begin position="245"/>
        <end position="268"/>
    </location>
</feature>
<dbReference type="NCBIfam" id="TIGR00360">
    <property type="entry name" value="ComEC_N-term"/>
    <property type="match status" value="1"/>
</dbReference>
<dbReference type="Proteomes" id="UP000178432">
    <property type="component" value="Unassembled WGS sequence"/>
</dbReference>
<evidence type="ECO:0000259" key="8">
    <source>
        <dbReference type="Pfam" id="PF13567"/>
    </source>
</evidence>
<dbReference type="Pfam" id="PF03772">
    <property type="entry name" value="Competence"/>
    <property type="match status" value="1"/>
</dbReference>
<feature type="transmembrane region" description="Helical" evidence="6">
    <location>
        <begin position="340"/>
        <end position="356"/>
    </location>
</feature>
<evidence type="ECO:0000256" key="1">
    <source>
        <dbReference type="ARBA" id="ARBA00004651"/>
    </source>
</evidence>
<evidence type="ECO:0000256" key="2">
    <source>
        <dbReference type="ARBA" id="ARBA00022475"/>
    </source>
</evidence>
<evidence type="ECO:0000256" key="4">
    <source>
        <dbReference type="ARBA" id="ARBA00022989"/>
    </source>
</evidence>
<keyword evidence="3 6" id="KW-0812">Transmembrane</keyword>
<dbReference type="InterPro" id="IPR025405">
    <property type="entry name" value="DUF4131"/>
</dbReference>
<accession>A0A1G1Y720</accession>
<protein>
    <recommendedName>
        <fullName evidence="11">ComEC/Rec2-related protein domain-containing protein</fullName>
    </recommendedName>
</protein>
<feature type="transmembrane region" description="Helical" evidence="6">
    <location>
        <begin position="316"/>
        <end position="333"/>
    </location>
</feature>
<dbReference type="InterPro" id="IPR052159">
    <property type="entry name" value="Competence_DNA_uptake"/>
</dbReference>
<gene>
    <name evidence="9" type="ORF">A2663_01140</name>
</gene>
<dbReference type="PANTHER" id="PTHR30619:SF7">
    <property type="entry name" value="BETA-LACTAMASE DOMAIN PROTEIN"/>
    <property type="match status" value="1"/>
</dbReference>
<evidence type="ECO:0000313" key="10">
    <source>
        <dbReference type="Proteomes" id="UP000178432"/>
    </source>
</evidence>
<feature type="transmembrane region" description="Helical" evidence="6">
    <location>
        <begin position="30"/>
        <end position="48"/>
    </location>
</feature>
<dbReference type="EMBL" id="MHIF01000042">
    <property type="protein sequence ID" value="OGY47367.1"/>
    <property type="molecule type" value="Genomic_DNA"/>
</dbReference>
<feature type="transmembrane region" description="Helical" evidence="6">
    <location>
        <begin position="55"/>
        <end position="72"/>
    </location>
</feature>
<feature type="transmembrane region" description="Helical" evidence="6">
    <location>
        <begin position="7"/>
        <end position="24"/>
    </location>
</feature>
<proteinExistence type="predicted"/>
<dbReference type="PANTHER" id="PTHR30619">
    <property type="entry name" value="DNA INTERNALIZATION/COMPETENCE PROTEIN COMEC/REC2"/>
    <property type="match status" value="1"/>
</dbReference>